<sequence length="96" mass="11103">MLQHFSCQVVEFGSIDKMMTQFVRRILLALLTKATQSSLIDIFKNVVTSPQHKLFSEGLQIFIHMALKNHPGKDKDNELLRSRIELLDSIWGSDRF</sequence>
<gene>
    <name evidence="1" type="ORF">GPUH_LOCUS5402</name>
</gene>
<evidence type="ECO:0000313" key="1">
    <source>
        <dbReference type="EMBL" id="VDK50623.1"/>
    </source>
</evidence>
<dbReference type="AlphaFoldDB" id="A0A183D9L0"/>
<organism evidence="3">
    <name type="scientific">Gongylonema pulchrum</name>
    <dbReference type="NCBI Taxonomy" id="637853"/>
    <lineage>
        <taxon>Eukaryota</taxon>
        <taxon>Metazoa</taxon>
        <taxon>Ecdysozoa</taxon>
        <taxon>Nematoda</taxon>
        <taxon>Chromadorea</taxon>
        <taxon>Rhabditida</taxon>
        <taxon>Spirurina</taxon>
        <taxon>Spiruromorpha</taxon>
        <taxon>Spiruroidea</taxon>
        <taxon>Gongylonematidae</taxon>
        <taxon>Gongylonema</taxon>
    </lineage>
</organism>
<reference evidence="3" key="1">
    <citation type="submission" date="2016-06" db="UniProtKB">
        <authorList>
            <consortium name="WormBaseParasite"/>
        </authorList>
    </citation>
    <scope>IDENTIFICATION</scope>
</reference>
<accession>A0A183D9L0</accession>
<proteinExistence type="predicted"/>
<protein>
    <submittedName>
        <fullName evidence="3">FAT domain-containing protein</fullName>
    </submittedName>
</protein>
<dbReference type="WBParaSite" id="GPUH_0000540801-mRNA-1">
    <property type="protein sequence ID" value="GPUH_0000540801-mRNA-1"/>
    <property type="gene ID" value="GPUH_0000540801"/>
</dbReference>
<name>A0A183D9L0_9BILA</name>
<keyword evidence="2" id="KW-1185">Reference proteome</keyword>
<dbReference type="Proteomes" id="UP000271098">
    <property type="component" value="Unassembled WGS sequence"/>
</dbReference>
<evidence type="ECO:0000313" key="2">
    <source>
        <dbReference type="Proteomes" id="UP000271098"/>
    </source>
</evidence>
<dbReference type="EMBL" id="UYRT01011428">
    <property type="protein sequence ID" value="VDK50623.1"/>
    <property type="molecule type" value="Genomic_DNA"/>
</dbReference>
<reference evidence="1 2" key="2">
    <citation type="submission" date="2018-11" db="EMBL/GenBank/DDBJ databases">
        <authorList>
            <consortium name="Pathogen Informatics"/>
        </authorList>
    </citation>
    <scope>NUCLEOTIDE SEQUENCE [LARGE SCALE GENOMIC DNA]</scope>
</reference>
<evidence type="ECO:0000313" key="3">
    <source>
        <dbReference type="WBParaSite" id="GPUH_0000540801-mRNA-1"/>
    </source>
</evidence>